<dbReference type="PANTHER" id="PTHR32114:SF2">
    <property type="entry name" value="ABC TRANSPORTER ABCH.3"/>
    <property type="match status" value="1"/>
</dbReference>
<evidence type="ECO:0000313" key="3">
    <source>
        <dbReference type="EMBL" id="MDN2483437.1"/>
    </source>
</evidence>
<evidence type="ECO:0000313" key="4">
    <source>
        <dbReference type="Proteomes" id="UP001169719"/>
    </source>
</evidence>
<evidence type="ECO:0000259" key="2">
    <source>
        <dbReference type="Pfam" id="PF13476"/>
    </source>
</evidence>
<reference evidence="3" key="1">
    <citation type="submission" date="2024-05" db="EMBL/GenBank/DDBJ databases">
        <title>Genome Sequences of Four Agar- Degrading Marine Bacteria.</title>
        <authorList>
            <person name="Phillips E.K."/>
            <person name="Shaffer J.C."/>
            <person name="Henson M.W."/>
            <person name="Temperton B."/>
            <person name="Thrash C.J."/>
            <person name="Martin M.O."/>
        </authorList>
    </citation>
    <scope>NUCLEOTIDE SEQUENCE</scope>
    <source>
        <strain evidence="3">EKP203</strain>
    </source>
</reference>
<evidence type="ECO:0000256" key="1">
    <source>
        <dbReference type="SAM" id="Coils"/>
    </source>
</evidence>
<dbReference type="InterPro" id="IPR038729">
    <property type="entry name" value="Rad50/SbcC_AAA"/>
</dbReference>
<gene>
    <name evidence="3" type="ORF">QWJ08_19000</name>
</gene>
<dbReference type="SUPFAM" id="SSF52540">
    <property type="entry name" value="P-loop containing nucleoside triphosphate hydrolases"/>
    <property type="match status" value="1"/>
</dbReference>
<keyword evidence="1" id="KW-0175">Coiled coil</keyword>
<comment type="caution">
    <text evidence="3">The sequence shown here is derived from an EMBL/GenBank/DDBJ whole genome shotgun (WGS) entry which is preliminary data.</text>
</comment>
<organism evidence="3 4">
    <name type="scientific">Vibrio agarivorans</name>
    <dbReference type="NCBI Taxonomy" id="153622"/>
    <lineage>
        <taxon>Bacteria</taxon>
        <taxon>Pseudomonadati</taxon>
        <taxon>Pseudomonadota</taxon>
        <taxon>Gammaproteobacteria</taxon>
        <taxon>Vibrionales</taxon>
        <taxon>Vibrionaceae</taxon>
        <taxon>Vibrio</taxon>
    </lineage>
</organism>
<proteinExistence type="predicted"/>
<dbReference type="RefSeq" id="WP_289963500.1">
    <property type="nucleotide sequence ID" value="NZ_JAUEOZ010000002.1"/>
</dbReference>
<name>A0ABT7Y601_9VIBR</name>
<accession>A0ABT7Y601</accession>
<dbReference type="InterPro" id="IPR027417">
    <property type="entry name" value="P-loop_NTPase"/>
</dbReference>
<feature type="domain" description="Rad50/SbcC-type AAA" evidence="2">
    <location>
        <begin position="5"/>
        <end position="218"/>
    </location>
</feature>
<keyword evidence="4" id="KW-1185">Reference proteome</keyword>
<dbReference type="PANTHER" id="PTHR32114">
    <property type="entry name" value="ABC TRANSPORTER ABCH.3"/>
    <property type="match status" value="1"/>
</dbReference>
<dbReference type="Gene3D" id="3.40.50.300">
    <property type="entry name" value="P-loop containing nucleotide triphosphate hydrolases"/>
    <property type="match status" value="1"/>
</dbReference>
<dbReference type="Proteomes" id="UP001169719">
    <property type="component" value="Unassembled WGS sequence"/>
</dbReference>
<protein>
    <submittedName>
        <fullName evidence="3">AAA family ATPase</fullName>
    </submittedName>
</protein>
<feature type="coiled-coil region" evidence="1">
    <location>
        <begin position="207"/>
        <end position="277"/>
    </location>
</feature>
<dbReference type="EMBL" id="JAUEOZ010000002">
    <property type="protein sequence ID" value="MDN2483437.1"/>
    <property type="molecule type" value="Genomic_DNA"/>
</dbReference>
<sequence>MKLIKLEINNFRQFYGKQCIDFSVDPDKGVTLIHGENNGGKTALLNALRWCLYEETTDNLLEPNKLLNKHAEAQGTTTFSVFLQLEHDNRLLEVRRVRSKSSKDSDLKVFEIIEGSYARKPEEQPNTIINTILPKEMSQYFFYQGEGTGTLSSQNDFSHIKSAIDKVLGLTVANTTLSHLERIKTDYQKDLKQFDTSNEIDTHITNKETLKEIKVREEAELEQKNVELVSAQADYDKQVSKYSRFDKSTIEEKIKFRDQQTRLRNDYERKLKQLKGQKSKRSLDFVEASFSSKLASVDPTGINTEELNNSLRYSVDKQLLQEILHNQECICGTDVKGNSQAAALIEELGKHAVDPELKRRWQKVVTLHKSLAKLRSPKQEMQGLLDQIDDCEDSLVALDKDIKELSLTIVESDIDDIKAVEAAKSKAWNRVEAINRRIPVLENNIRTKKIEIDKLDLKIAKASSSQPRAEKVRNLIFATQEIIKLYEQAISSSQKGVDVVLLTKMRSLFSQVAFNGYTVKKDTTGAKGSSFTWAIVDKDGNKVAAGNGYQAMLSISFIVALIEFSKERANDKQHLLTPGTVAPFIADSILAFIGPDNGRELVRYIAEKVDQAIFMFSQAQWTESHTDKGIRGLVGKEYNLVQHTVLTEEEFKGSYPTKLSVQDNLFDVVRFGSDFDRVTIEEVLIDG</sequence>
<dbReference type="Pfam" id="PF13476">
    <property type="entry name" value="AAA_23"/>
    <property type="match status" value="1"/>
</dbReference>